<dbReference type="Pfam" id="PF01557">
    <property type="entry name" value="FAA_hydrolase"/>
    <property type="match status" value="1"/>
</dbReference>
<evidence type="ECO:0000259" key="16">
    <source>
        <dbReference type="Pfam" id="PF09298"/>
    </source>
</evidence>
<keyword evidence="6 14" id="KW-0479">Metal-binding</keyword>
<feature type="domain" description="Fumarylacetoacetase-like C-terminal" evidence="15">
    <location>
        <begin position="128"/>
        <end position="397"/>
    </location>
</feature>
<dbReference type="GO" id="GO:0046872">
    <property type="term" value="F:metal ion binding"/>
    <property type="evidence" value="ECO:0007669"/>
    <property type="project" value="UniProtKB-KW"/>
</dbReference>
<evidence type="ECO:0000256" key="7">
    <source>
        <dbReference type="ARBA" id="ARBA00022801"/>
    </source>
</evidence>
<keyword evidence="11" id="KW-0585">Phenylalanine catabolism</keyword>
<evidence type="ECO:0000259" key="15">
    <source>
        <dbReference type="Pfam" id="PF01557"/>
    </source>
</evidence>
<name>A0A0C4YMH4_9BURK</name>
<reference evidence="17 18" key="1">
    <citation type="journal article" date="2015" name="Genome Announc.">
        <title>Complete Genome Sequence of Cupriavidus basilensis 4G11, Isolated from the Oak Ridge Field Research Center Site.</title>
        <authorList>
            <person name="Ray J."/>
            <person name="Waters R.J."/>
            <person name="Skerker J.M."/>
            <person name="Kuehl J.V."/>
            <person name="Price M.N."/>
            <person name="Huang J."/>
            <person name="Chakraborty R."/>
            <person name="Arkin A.P."/>
            <person name="Deutschbauer A."/>
        </authorList>
    </citation>
    <scope>NUCLEOTIDE SEQUENCE [LARGE SCALE GENOMIC DNA]</scope>
    <source>
        <strain evidence="17">4G11</strain>
    </source>
</reference>
<feature type="binding site" evidence="14">
    <location>
        <position position="203"/>
    </location>
    <ligand>
        <name>Ca(2+)</name>
        <dbReference type="ChEBI" id="CHEBI:29108"/>
    </ligand>
</feature>
<gene>
    <name evidence="17" type="ORF">RR42_s2188</name>
</gene>
<evidence type="ECO:0000256" key="9">
    <source>
        <dbReference type="ARBA" id="ARBA00022842"/>
    </source>
</evidence>
<keyword evidence="8 14" id="KW-0106">Calcium</keyword>
<sequence>MTTVQQSWIESANDGVTHFPLQNLPYGIFSPNGQGPRVGVAIGDFILDLSVLDEAGLLPACVKGVFGGATLNAFIALGKPAWTETRQRLTSMLAADDTTLHPKSALHEQALVPMAWATLHLPVDIPGYTDFYSSREHATNVGRMFRDPDNALLPNWLEIPIGYNGRASSVVVSGTELRRPKGQIKPPNAPRPVFTACQKLDYELEMAFIVGKPSTLGEPVSTAAAAGHMFGMVILNDWSARDIQQWEYVPLGPFNSKGFGTSISPWVVTMDALEPFRRDNPVQSPEPLAYLQQPERNAYDIALEVSLRPEGAAQATTVCRTNFKAMYWTMVQQLAHHTVSGCNVRVGDLMGSGTISGTTPDSYGSLLELTRNGAEPLTLADGSKRGFLEDGDEVVMAGWCQGDGYRVGFGEVAGKILPAL</sequence>
<dbReference type="GO" id="GO:0006572">
    <property type="term" value="P:L-tyrosine catabolic process"/>
    <property type="evidence" value="ECO:0007669"/>
    <property type="project" value="UniProtKB-KW"/>
</dbReference>
<feature type="binding site" evidence="13">
    <location>
        <position position="146"/>
    </location>
    <ligand>
        <name>substrate</name>
    </ligand>
</feature>
<organism evidence="17 18">
    <name type="scientific">Cupriavidus basilensis</name>
    <dbReference type="NCBI Taxonomy" id="68895"/>
    <lineage>
        <taxon>Bacteria</taxon>
        <taxon>Pseudomonadati</taxon>
        <taxon>Pseudomonadota</taxon>
        <taxon>Betaproteobacteria</taxon>
        <taxon>Burkholderiales</taxon>
        <taxon>Burkholderiaceae</taxon>
        <taxon>Cupriavidus</taxon>
    </lineage>
</organism>
<feature type="domain" description="Fumarylacetoacetase N-terminal" evidence="16">
    <location>
        <begin position="22"/>
        <end position="122"/>
    </location>
</feature>
<evidence type="ECO:0000256" key="6">
    <source>
        <dbReference type="ARBA" id="ARBA00022723"/>
    </source>
</evidence>
<feature type="binding site" evidence="14">
    <location>
        <position position="257"/>
    </location>
    <ligand>
        <name>Mg(2+)</name>
        <dbReference type="ChEBI" id="CHEBI:18420"/>
    </ligand>
</feature>
<dbReference type="PANTHER" id="PTHR43069">
    <property type="entry name" value="FUMARYLACETOACETASE"/>
    <property type="match status" value="1"/>
</dbReference>
<dbReference type="EMBL" id="CP010537">
    <property type="protein sequence ID" value="AJG23770.1"/>
    <property type="molecule type" value="Genomic_DNA"/>
</dbReference>
<dbReference type="Proteomes" id="UP000031843">
    <property type="component" value="Chromosome secondary"/>
</dbReference>
<dbReference type="NCBIfam" id="TIGR01266">
    <property type="entry name" value="fum_ac_acetase"/>
    <property type="match status" value="1"/>
</dbReference>
<dbReference type="GO" id="GO:0004334">
    <property type="term" value="F:fumarylacetoacetase activity"/>
    <property type="evidence" value="ECO:0007669"/>
    <property type="project" value="UniProtKB-EC"/>
</dbReference>
<evidence type="ECO:0000256" key="12">
    <source>
        <dbReference type="PIRSR" id="PIRSR605959-1"/>
    </source>
</evidence>
<dbReference type="Gene3D" id="3.90.850.10">
    <property type="entry name" value="Fumarylacetoacetase-like, C-terminal domain"/>
    <property type="match status" value="1"/>
</dbReference>
<keyword evidence="10" id="KW-0828">Tyrosine catabolism</keyword>
<feature type="binding site" evidence="13">
    <location>
        <position position="248"/>
    </location>
    <ligand>
        <name>substrate</name>
    </ligand>
</feature>
<evidence type="ECO:0000256" key="1">
    <source>
        <dbReference type="ARBA" id="ARBA00001913"/>
    </source>
</evidence>
<dbReference type="EC" id="3.7.1.2" evidence="5"/>
<comment type="cofactor">
    <cofactor evidence="2 14">
        <name>Mg(2+)</name>
        <dbReference type="ChEBI" id="CHEBI:18420"/>
    </cofactor>
</comment>
<evidence type="ECO:0000256" key="10">
    <source>
        <dbReference type="ARBA" id="ARBA00022878"/>
    </source>
</evidence>
<evidence type="ECO:0000256" key="3">
    <source>
        <dbReference type="ARBA" id="ARBA00004782"/>
    </source>
</evidence>
<evidence type="ECO:0000256" key="13">
    <source>
        <dbReference type="PIRSR" id="PIRSR605959-2"/>
    </source>
</evidence>
<evidence type="ECO:0000256" key="11">
    <source>
        <dbReference type="ARBA" id="ARBA00023232"/>
    </source>
</evidence>
<feature type="binding site" evidence="13">
    <location>
        <position position="354"/>
    </location>
    <ligand>
        <name>substrate</name>
    </ligand>
</feature>
<dbReference type="InterPro" id="IPR036663">
    <property type="entry name" value="Fumarylacetoacetase_C_sf"/>
</dbReference>
<dbReference type="UniPathway" id="UPA00139">
    <property type="reaction ID" value="UER00341"/>
</dbReference>
<dbReference type="SUPFAM" id="SSF56529">
    <property type="entry name" value="FAH"/>
    <property type="match status" value="1"/>
</dbReference>
<dbReference type="Gene3D" id="2.30.30.230">
    <property type="entry name" value="Fumarylacetoacetase, N-terminal domain"/>
    <property type="match status" value="1"/>
</dbReference>
<dbReference type="SUPFAM" id="SSF63433">
    <property type="entry name" value="Fumarylacetoacetate hydrolase, FAH, N-terminal domain"/>
    <property type="match status" value="1"/>
</dbReference>
<feature type="active site" description="Proton acceptor" evidence="12">
    <location>
        <position position="137"/>
    </location>
</feature>
<dbReference type="GO" id="GO:1902000">
    <property type="term" value="P:homogentisate catabolic process"/>
    <property type="evidence" value="ECO:0007669"/>
    <property type="project" value="TreeGrafter"/>
</dbReference>
<evidence type="ECO:0000256" key="5">
    <source>
        <dbReference type="ARBA" id="ARBA00012094"/>
    </source>
</evidence>
<dbReference type="Pfam" id="PF09298">
    <property type="entry name" value="FAA_hydrolase_N"/>
    <property type="match status" value="1"/>
</dbReference>
<protein>
    <recommendedName>
        <fullName evidence="5">fumarylacetoacetase</fullName>
        <ecNumber evidence="5">3.7.1.2</ecNumber>
    </recommendedName>
</protein>
<dbReference type="OrthoDB" id="3766879at2"/>
<dbReference type="InterPro" id="IPR005959">
    <property type="entry name" value="Fumarylacetoacetase"/>
</dbReference>
<dbReference type="PANTHER" id="PTHR43069:SF2">
    <property type="entry name" value="FUMARYLACETOACETASE"/>
    <property type="match status" value="1"/>
</dbReference>
<dbReference type="FunFam" id="3.90.850.10:FF:000004">
    <property type="entry name" value="Fumarylacetoacetase"/>
    <property type="match status" value="1"/>
</dbReference>
<evidence type="ECO:0000256" key="14">
    <source>
        <dbReference type="PIRSR" id="PIRSR605959-3"/>
    </source>
</evidence>
<evidence type="ECO:0000313" key="17">
    <source>
        <dbReference type="EMBL" id="AJG23770.1"/>
    </source>
</evidence>
<dbReference type="KEGG" id="cbw:RR42_s2188"/>
<feature type="binding site" evidence="13">
    <location>
        <position position="244"/>
    </location>
    <ligand>
        <name>substrate</name>
    </ligand>
</feature>
<evidence type="ECO:0000313" key="18">
    <source>
        <dbReference type="Proteomes" id="UP000031843"/>
    </source>
</evidence>
<dbReference type="STRING" id="68895.RR42_s2188"/>
<feature type="binding site" evidence="14">
    <location>
        <position position="237"/>
    </location>
    <ligand>
        <name>Mg(2+)</name>
        <dbReference type="ChEBI" id="CHEBI:18420"/>
    </ligand>
</feature>
<dbReference type="RefSeq" id="WP_043355724.1">
    <property type="nucleotide sequence ID" value="NZ_CP010537.1"/>
</dbReference>
<keyword evidence="7 17" id="KW-0378">Hydrolase</keyword>
<evidence type="ECO:0000256" key="4">
    <source>
        <dbReference type="ARBA" id="ARBA00010211"/>
    </source>
</evidence>
<dbReference type="InterPro" id="IPR011234">
    <property type="entry name" value="Fumarylacetoacetase-like_C"/>
</dbReference>
<dbReference type="AlphaFoldDB" id="A0A0C4YMH4"/>
<feature type="binding site" evidence="14">
    <location>
        <position position="237"/>
    </location>
    <ligand>
        <name>Ca(2+)</name>
        <dbReference type="ChEBI" id="CHEBI:29108"/>
    </ligand>
</feature>
<keyword evidence="9 14" id="KW-0460">Magnesium</keyword>
<feature type="binding site" evidence="13">
    <location>
        <position position="132"/>
    </location>
    <ligand>
        <name>substrate</name>
    </ligand>
</feature>
<evidence type="ECO:0000256" key="2">
    <source>
        <dbReference type="ARBA" id="ARBA00001946"/>
    </source>
</evidence>
<keyword evidence="18" id="KW-1185">Reference proteome</keyword>
<evidence type="ECO:0000256" key="8">
    <source>
        <dbReference type="ARBA" id="ARBA00022837"/>
    </source>
</evidence>
<dbReference type="InterPro" id="IPR015377">
    <property type="entry name" value="Fumarylacetoacetase_N"/>
</dbReference>
<comment type="cofactor">
    <cofactor evidence="1 14">
        <name>Ca(2+)</name>
        <dbReference type="ChEBI" id="CHEBI:29108"/>
    </cofactor>
</comment>
<dbReference type="GO" id="GO:0006559">
    <property type="term" value="P:L-phenylalanine catabolic process"/>
    <property type="evidence" value="ECO:0007669"/>
    <property type="project" value="UniProtKB-UniPathway"/>
</dbReference>
<feature type="binding site" evidence="14">
    <location>
        <position position="130"/>
    </location>
    <ligand>
        <name>Ca(2+)</name>
        <dbReference type="ChEBI" id="CHEBI:29108"/>
    </ligand>
</feature>
<accession>A0A0C4YMH4</accession>
<feature type="binding site" evidence="14">
    <location>
        <position position="261"/>
    </location>
    <ligand>
        <name>Mg(2+)</name>
        <dbReference type="ChEBI" id="CHEBI:18420"/>
    </ligand>
</feature>
<feature type="binding site" evidence="14">
    <location>
        <position position="205"/>
    </location>
    <ligand>
        <name>Ca(2+)</name>
        <dbReference type="ChEBI" id="CHEBI:29108"/>
    </ligand>
</feature>
<comment type="similarity">
    <text evidence="4">Belongs to the FAH family.</text>
</comment>
<comment type="pathway">
    <text evidence="3">Amino-acid degradation; L-phenylalanine degradation; acetoacetate and fumarate from L-phenylalanine: step 6/6.</text>
</comment>
<proteinExistence type="inferred from homology"/>
<dbReference type="InterPro" id="IPR036462">
    <property type="entry name" value="Fumarylacetoacetase_N_sf"/>
</dbReference>